<feature type="repeat" description="WD" evidence="5">
    <location>
        <begin position="119"/>
        <end position="147"/>
    </location>
</feature>
<protein>
    <recommendedName>
        <fullName evidence="8">Amino acid permease/ SLC12A domain-containing protein</fullName>
    </recommendedName>
</protein>
<accession>A0A0F7ZFJ9</accession>
<evidence type="ECO:0000256" key="6">
    <source>
        <dbReference type="SAM" id="MobiDB-lite"/>
    </source>
</evidence>
<keyword evidence="10" id="KW-1185">Reference proteome</keyword>
<reference evidence="9 10" key="1">
    <citation type="journal article" date="2014" name="Genome Biol. Evol.">
        <title>Comparative genomics and transcriptomics analyses reveal divergent lifestyle features of nematode endoparasitic fungus Hirsutella minnesotensis.</title>
        <authorList>
            <person name="Lai Y."/>
            <person name="Liu K."/>
            <person name="Zhang X."/>
            <person name="Zhang X."/>
            <person name="Li K."/>
            <person name="Wang N."/>
            <person name="Shu C."/>
            <person name="Wu Y."/>
            <person name="Wang C."/>
            <person name="Bushley K.E."/>
            <person name="Xiang M."/>
            <person name="Liu X."/>
        </authorList>
    </citation>
    <scope>NUCLEOTIDE SEQUENCE [LARGE SCALE GENOMIC DNA]</scope>
    <source>
        <strain evidence="9 10">3608</strain>
    </source>
</reference>
<evidence type="ECO:0000256" key="3">
    <source>
        <dbReference type="ARBA" id="ARBA00022989"/>
    </source>
</evidence>
<dbReference type="InterPro" id="IPR015943">
    <property type="entry name" value="WD40/YVTN_repeat-like_dom_sf"/>
</dbReference>
<dbReference type="Gene3D" id="1.20.1740.10">
    <property type="entry name" value="Amino acid/polyamine transporter I"/>
    <property type="match status" value="1"/>
</dbReference>
<dbReference type="SUPFAM" id="SSF50998">
    <property type="entry name" value="Quinoprotein alcohol dehydrogenase-like"/>
    <property type="match status" value="1"/>
</dbReference>
<feature type="transmembrane region" description="Helical" evidence="7">
    <location>
        <begin position="97"/>
        <end position="114"/>
    </location>
</feature>
<dbReference type="Pfam" id="PF00400">
    <property type="entry name" value="WD40"/>
    <property type="match status" value="1"/>
</dbReference>
<dbReference type="InterPro" id="IPR011047">
    <property type="entry name" value="Quinoprotein_ADH-like_sf"/>
</dbReference>
<keyword evidence="4 7" id="KW-0472">Membrane</keyword>
<dbReference type="PROSITE" id="PS50082">
    <property type="entry name" value="WD_REPEATS_2"/>
    <property type="match status" value="1"/>
</dbReference>
<dbReference type="SMART" id="SM00320">
    <property type="entry name" value="WD40"/>
    <property type="match status" value="2"/>
</dbReference>
<dbReference type="GO" id="GO:0015171">
    <property type="term" value="F:amino acid transmembrane transporter activity"/>
    <property type="evidence" value="ECO:0007669"/>
    <property type="project" value="TreeGrafter"/>
</dbReference>
<sequence>MSPKSPSAAEKGGNPPIYEDTTQVIPKESIMAKRHEDFMTRNGINLESFKRAHYGPGIVELQRPMQTRHLHMIAIGGSIGAGFFVGSGGALSKGGPGTLLVDFLVLGIMMFNVARCHVSPDGKTLASASHDRTVRLWDPATGAPRQTLEFGSAVRAVAFSPDGRYLTTNFGSIRLSFTSALSDQHRDKHPIVHSLYIDNEWITVDGKRCLWLPQRS</sequence>
<dbReference type="Proteomes" id="UP000054481">
    <property type="component" value="Unassembled WGS sequence"/>
</dbReference>
<dbReference type="InterPro" id="IPR004841">
    <property type="entry name" value="AA-permease/SLC12A_dom"/>
</dbReference>
<feature type="region of interest" description="Disordered" evidence="6">
    <location>
        <begin position="1"/>
        <end position="20"/>
    </location>
</feature>
<dbReference type="PANTHER" id="PTHR43341:SF12">
    <property type="entry name" value="AMINO ACID TRANSPORTER (EUROFUNG)"/>
    <property type="match status" value="1"/>
</dbReference>
<feature type="domain" description="Amino acid permease/ SLC12A" evidence="8">
    <location>
        <begin position="69"/>
        <end position="116"/>
    </location>
</feature>
<keyword evidence="3 7" id="KW-1133">Transmembrane helix</keyword>
<keyword evidence="5" id="KW-0853">WD repeat</keyword>
<proteinExistence type="predicted"/>
<evidence type="ECO:0000256" key="2">
    <source>
        <dbReference type="ARBA" id="ARBA00022692"/>
    </source>
</evidence>
<evidence type="ECO:0000256" key="7">
    <source>
        <dbReference type="SAM" id="Phobius"/>
    </source>
</evidence>
<feature type="transmembrane region" description="Helical" evidence="7">
    <location>
        <begin position="70"/>
        <end position="91"/>
    </location>
</feature>
<dbReference type="GO" id="GO:0016020">
    <property type="term" value="C:membrane"/>
    <property type="evidence" value="ECO:0007669"/>
    <property type="project" value="UniProtKB-SubCell"/>
</dbReference>
<evidence type="ECO:0000313" key="10">
    <source>
        <dbReference type="Proteomes" id="UP000054481"/>
    </source>
</evidence>
<dbReference type="AlphaFoldDB" id="A0A0F7ZFJ9"/>
<evidence type="ECO:0000313" key="9">
    <source>
        <dbReference type="EMBL" id="KJZ69271.1"/>
    </source>
</evidence>
<dbReference type="InterPro" id="IPR050524">
    <property type="entry name" value="APC_YAT"/>
</dbReference>
<dbReference type="InterPro" id="IPR001680">
    <property type="entry name" value="WD40_rpt"/>
</dbReference>
<evidence type="ECO:0000256" key="1">
    <source>
        <dbReference type="ARBA" id="ARBA00004141"/>
    </source>
</evidence>
<dbReference type="OrthoDB" id="5240432at2759"/>
<evidence type="ECO:0000256" key="5">
    <source>
        <dbReference type="PROSITE-ProRule" id="PRU00221"/>
    </source>
</evidence>
<evidence type="ECO:0000256" key="4">
    <source>
        <dbReference type="ARBA" id="ARBA00023136"/>
    </source>
</evidence>
<dbReference type="Pfam" id="PF00324">
    <property type="entry name" value="AA_permease"/>
    <property type="match status" value="1"/>
</dbReference>
<dbReference type="EMBL" id="KQ030735">
    <property type="protein sequence ID" value="KJZ69271.1"/>
    <property type="molecule type" value="Genomic_DNA"/>
</dbReference>
<name>A0A0F7ZFJ9_9HYPO</name>
<comment type="subcellular location">
    <subcellularLocation>
        <location evidence="1">Membrane</location>
        <topology evidence="1">Multi-pass membrane protein</topology>
    </subcellularLocation>
</comment>
<gene>
    <name evidence="9" type="ORF">HIM_11330</name>
</gene>
<evidence type="ECO:0000259" key="8">
    <source>
        <dbReference type="Pfam" id="PF00324"/>
    </source>
</evidence>
<keyword evidence="2 7" id="KW-0812">Transmembrane</keyword>
<dbReference type="Gene3D" id="2.130.10.10">
    <property type="entry name" value="YVTN repeat-like/Quinoprotein amine dehydrogenase"/>
    <property type="match status" value="1"/>
</dbReference>
<organism evidence="9 10">
    <name type="scientific">Hirsutella minnesotensis 3608</name>
    <dbReference type="NCBI Taxonomy" id="1043627"/>
    <lineage>
        <taxon>Eukaryota</taxon>
        <taxon>Fungi</taxon>
        <taxon>Dikarya</taxon>
        <taxon>Ascomycota</taxon>
        <taxon>Pezizomycotina</taxon>
        <taxon>Sordariomycetes</taxon>
        <taxon>Hypocreomycetidae</taxon>
        <taxon>Hypocreales</taxon>
        <taxon>Ophiocordycipitaceae</taxon>
        <taxon>Hirsutella</taxon>
    </lineage>
</organism>
<dbReference type="PANTHER" id="PTHR43341">
    <property type="entry name" value="AMINO ACID PERMEASE"/>
    <property type="match status" value="1"/>
</dbReference>